<protein>
    <submittedName>
        <fullName evidence="10">WD40 repeat</fullName>
    </submittedName>
</protein>
<dbReference type="OrthoDB" id="273771at2759"/>
<evidence type="ECO:0000256" key="6">
    <source>
        <dbReference type="ARBA" id="ARBA00023089"/>
    </source>
</evidence>
<feature type="region of interest" description="Disordered" evidence="9">
    <location>
        <begin position="1"/>
        <end position="32"/>
    </location>
</feature>
<evidence type="ECO:0000256" key="3">
    <source>
        <dbReference type="ARBA" id="ARBA00022490"/>
    </source>
</evidence>
<feature type="repeat" description="WD" evidence="8">
    <location>
        <begin position="248"/>
        <end position="288"/>
    </location>
</feature>
<dbReference type="Proteomes" id="UP000195402">
    <property type="component" value="Unassembled WGS sequence"/>
</dbReference>
<dbReference type="GO" id="GO:0043254">
    <property type="term" value="P:regulation of protein-containing complex assembly"/>
    <property type="evidence" value="ECO:0007669"/>
    <property type="project" value="UniProtKB-ARBA"/>
</dbReference>
<dbReference type="PROSITE" id="PS50082">
    <property type="entry name" value="WD_REPEATS_2"/>
    <property type="match status" value="1"/>
</dbReference>
<dbReference type="GO" id="GO:0010224">
    <property type="term" value="P:response to UV-B"/>
    <property type="evidence" value="ECO:0007669"/>
    <property type="project" value="UniProtKB-ARBA"/>
</dbReference>
<evidence type="ECO:0000256" key="8">
    <source>
        <dbReference type="PROSITE-ProRule" id="PRU00221"/>
    </source>
</evidence>
<dbReference type="Pfam" id="PF00400">
    <property type="entry name" value="WD40"/>
    <property type="match status" value="2"/>
</dbReference>
<evidence type="ECO:0000313" key="11">
    <source>
        <dbReference type="Proteomes" id="UP000195402"/>
    </source>
</evidence>
<dbReference type="InterPro" id="IPR015943">
    <property type="entry name" value="WD40/YVTN_repeat-like_dom_sf"/>
</dbReference>
<dbReference type="InterPro" id="IPR001680">
    <property type="entry name" value="WD40_rpt"/>
</dbReference>
<dbReference type="FunFam" id="2.130.10.10:FF:000853">
    <property type="entry name" value="WD repeat-containing protein RUP2"/>
    <property type="match status" value="1"/>
</dbReference>
<keyword evidence="5" id="KW-0677">Repeat</keyword>
<comment type="subcellular location">
    <subcellularLocation>
        <location evidence="2">Cytoplasm</location>
        <location evidence="2">Cytosol</location>
    </subcellularLocation>
    <subcellularLocation>
        <location evidence="1">Nucleus</location>
    </subcellularLocation>
</comment>
<proteinExistence type="predicted"/>
<dbReference type="OMA" id="RVWSMDY"/>
<organism evidence="10 11">
    <name type="scientific">Macleaya cordata</name>
    <name type="common">Five-seeded plume-poppy</name>
    <name type="synonym">Bocconia cordata</name>
    <dbReference type="NCBI Taxonomy" id="56857"/>
    <lineage>
        <taxon>Eukaryota</taxon>
        <taxon>Viridiplantae</taxon>
        <taxon>Streptophyta</taxon>
        <taxon>Embryophyta</taxon>
        <taxon>Tracheophyta</taxon>
        <taxon>Spermatophyta</taxon>
        <taxon>Magnoliopsida</taxon>
        <taxon>Ranunculales</taxon>
        <taxon>Papaveraceae</taxon>
        <taxon>Papaveroideae</taxon>
        <taxon>Macleaya</taxon>
    </lineage>
</organism>
<evidence type="ECO:0000256" key="1">
    <source>
        <dbReference type="ARBA" id="ARBA00004123"/>
    </source>
</evidence>
<dbReference type="SMART" id="SM00320">
    <property type="entry name" value="WD40"/>
    <property type="match status" value="6"/>
</dbReference>
<evidence type="ECO:0000256" key="4">
    <source>
        <dbReference type="ARBA" id="ARBA00022574"/>
    </source>
</evidence>
<evidence type="ECO:0000313" key="10">
    <source>
        <dbReference type="EMBL" id="OVA14089.1"/>
    </source>
</evidence>
<name>A0A200QUE5_MACCD</name>
<dbReference type="GO" id="GO:0005829">
    <property type="term" value="C:cytosol"/>
    <property type="evidence" value="ECO:0007669"/>
    <property type="project" value="UniProtKB-SubCell"/>
</dbReference>
<dbReference type="PANTHER" id="PTHR45389:SF1">
    <property type="entry name" value="WD REPEAT-CONTAINING PROTEIN RUP1"/>
    <property type="match status" value="1"/>
</dbReference>
<dbReference type="SUPFAM" id="SSF50978">
    <property type="entry name" value="WD40 repeat-like"/>
    <property type="match status" value="1"/>
</dbReference>
<keyword evidence="3" id="KW-0963">Cytoplasm</keyword>
<sequence>MNFTHVQELERERPEKEVEREREEEEEEKAPQQCEWEFNLSTVISSNSSVGAVSDTVGVIEFDPSDRLLATGGIARKIRIYNINSLLLQRPDTAQGRQDTSFLDHLTACEYYICTPAKLSSVRWKPDTAGRVIGSGDYDGVVTEYDLERRVPVFERDEHGGRRIWSVDYSHWNPVFGASGSDDGTTQLWDTRCGGDECVAVVQPSVGRSPVCCVEFDPFVGEFVAVGCADRKAYSYDIRNISRPVSVFVGHQKTVSYVRFLGERTMVSAATDGCLKLWDMDSARVIRTYKGHVNNRSFVGLSVWRHGGLLGCGSESNEAFVYDKRWSEPIWVRGLDRITEPGSEDRFVSGVCWRQVEEDQCTLVAGGSDGVLQVFVGKRRLF</sequence>
<dbReference type="STRING" id="56857.A0A200QUE5"/>
<dbReference type="InParanoid" id="A0A200QUE5"/>
<evidence type="ECO:0000256" key="5">
    <source>
        <dbReference type="ARBA" id="ARBA00022737"/>
    </source>
</evidence>
<reference evidence="10 11" key="1">
    <citation type="journal article" date="2017" name="Mol. Plant">
        <title>The Genome of Medicinal Plant Macleaya cordata Provides New Insights into Benzylisoquinoline Alkaloids Metabolism.</title>
        <authorList>
            <person name="Liu X."/>
            <person name="Liu Y."/>
            <person name="Huang P."/>
            <person name="Ma Y."/>
            <person name="Qing Z."/>
            <person name="Tang Q."/>
            <person name="Cao H."/>
            <person name="Cheng P."/>
            <person name="Zheng Y."/>
            <person name="Yuan Z."/>
            <person name="Zhou Y."/>
            <person name="Liu J."/>
            <person name="Tang Z."/>
            <person name="Zhuo Y."/>
            <person name="Zhang Y."/>
            <person name="Yu L."/>
            <person name="Huang J."/>
            <person name="Yang P."/>
            <person name="Peng Q."/>
            <person name="Zhang J."/>
            <person name="Jiang W."/>
            <person name="Zhang Z."/>
            <person name="Lin K."/>
            <person name="Ro D.K."/>
            <person name="Chen X."/>
            <person name="Xiong X."/>
            <person name="Shang Y."/>
            <person name="Huang S."/>
            <person name="Zeng J."/>
        </authorList>
    </citation>
    <scope>NUCLEOTIDE SEQUENCE [LARGE SCALE GENOMIC DNA]</scope>
    <source>
        <strain evidence="11">cv. BLH2017</strain>
        <tissue evidence="10">Root</tissue>
    </source>
</reference>
<keyword evidence="6" id="KW-0287">Flowering</keyword>
<dbReference type="AlphaFoldDB" id="A0A200QUE5"/>
<evidence type="ECO:0000256" key="7">
    <source>
        <dbReference type="ARBA" id="ARBA00023242"/>
    </source>
</evidence>
<dbReference type="PROSITE" id="PS00678">
    <property type="entry name" value="WD_REPEATS_1"/>
    <property type="match status" value="1"/>
</dbReference>
<dbReference type="InterPro" id="IPR036322">
    <property type="entry name" value="WD40_repeat_dom_sf"/>
</dbReference>
<keyword evidence="7" id="KW-0539">Nucleus</keyword>
<dbReference type="PROSITE" id="PS50294">
    <property type="entry name" value="WD_REPEATS_REGION"/>
    <property type="match status" value="1"/>
</dbReference>
<comment type="caution">
    <text evidence="10">The sequence shown here is derived from an EMBL/GenBank/DDBJ whole genome shotgun (WGS) entry which is preliminary data.</text>
</comment>
<feature type="compositionally biased region" description="Basic and acidic residues" evidence="9">
    <location>
        <begin position="7"/>
        <end position="21"/>
    </location>
</feature>
<dbReference type="PANTHER" id="PTHR45389">
    <property type="entry name" value="WD REPEAT-CONTAINING PROTEIN RUP1"/>
    <property type="match status" value="1"/>
</dbReference>
<dbReference type="EMBL" id="MVGT01001064">
    <property type="protein sequence ID" value="OVA14089.1"/>
    <property type="molecule type" value="Genomic_DNA"/>
</dbReference>
<dbReference type="InterPro" id="IPR044616">
    <property type="entry name" value="RUP1/2"/>
</dbReference>
<keyword evidence="11" id="KW-1185">Reference proteome</keyword>
<evidence type="ECO:0000256" key="9">
    <source>
        <dbReference type="SAM" id="MobiDB-lite"/>
    </source>
</evidence>
<dbReference type="FunCoup" id="A0A200QUE5">
    <property type="interactions" value="183"/>
</dbReference>
<evidence type="ECO:0000256" key="2">
    <source>
        <dbReference type="ARBA" id="ARBA00004514"/>
    </source>
</evidence>
<dbReference type="GO" id="GO:0005634">
    <property type="term" value="C:nucleus"/>
    <property type="evidence" value="ECO:0007669"/>
    <property type="project" value="UniProtKB-SubCell"/>
</dbReference>
<dbReference type="Gene3D" id="2.130.10.10">
    <property type="entry name" value="YVTN repeat-like/Quinoprotein amine dehydrogenase"/>
    <property type="match status" value="1"/>
</dbReference>
<dbReference type="InterPro" id="IPR019775">
    <property type="entry name" value="WD40_repeat_CS"/>
</dbReference>
<dbReference type="GO" id="GO:0009908">
    <property type="term" value="P:flower development"/>
    <property type="evidence" value="ECO:0007669"/>
    <property type="project" value="UniProtKB-KW"/>
</dbReference>
<keyword evidence="4 8" id="KW-0853">WD repeat</keyword>
<accession>A0A200QUE5</accession>
<gene>
    <name evidence="10" type="ORF">BVC80_1787g177</name>
</gene>